<keyword evidence="5 6" id="KW-0342">GTP-binding</keyword>
<dbReference type="Gene3D" id="3.40.50.300">
    <property type="entry name" value="P-loop containing nucleotide triphosphate hydrolases"/>
    <property type="match status" value="1"/>
</dbReference>
<evidence type="ECO:0000256" key="3">
    <source>
        <dbReference type="ARBA" id="ARBA00022741"/>
    </source>
</evidence>
<dbReference type="Proteomes" id="UP001162131">
    <property type="component" value="Unassembled WGS sequence"/>
</dbReference>
<evidence type="ECO:0000256" key="1">
    <source>
        <dbReference type="ARBA" id="ARBA00005290"/>
    </source>
</evidence>
<name>A0AAU9ITG4_9CILI</name>
<gene>
    <name evidence="7" type="ORF">BSTOLATCC_MIC19036</name>
</gene>
<dbReference type="Pfam" id="PF03029">
    <property type="entry name" value="ATP_bind_1"/>
    <property type="match status" value="1"/>
</dbReference>
<evidence type="ECO:0000256" key="4">
    <source>
        <dbReference type="ARBA" id="ARBA00022801"/>
    </source>
</evidence>
<dbReference type="CDD" id="cd17872">
    <property type="entry name" value="GPN3"/>
    <property type="match status" value="1"/>
</dbReference>
<keyword evidence="8" id="KW-1185">Reference proteome</keyword>
<reference evidence="7" key="1">
    <citation type="submission" date="2021-09" db="EMBL/GenBank/DDBJ databases">
        <authorList>
            <consortium name="AG Swart"/>
            <person name="Singh M."/>
            <person name="Singh A."/>
            <person name="Seah K."/>
            <person name="Emmerich C."/>
        </authorList>
    </citation>
    <scope>NUCLEOTIDE SEQUENCE</scope>
    <source>
        <strain evidence="7">ATCC30299</strain>
    </source>
</reference>
<organism evidence="7 8">
    <name type="scientific">Blepharisma stoltei</name>
    <dbReference type="NCBI Taxonomy" id="1481888"/>
    <lineage>
        <taxon>Eukaryota</taxon>
        <taxon>Sar</taxon>
        <taxon>Alveolata</taxon>
        <taxon>Ciliophora</taxon>
        <taxon>Postciliodesmatophora</taxon>
        <taxon>Heterotrichea</taxon>
        <taxon>Heterotrichida</taxon>
        <taxon>Blepharismidae</taxon>
        <taxon>Blepharisma</taxon>
    </lineage>
</organism>
<dbReference type="AlphaFoldDB" id="A0AAU9ITG4"/>
<comment type="similarity">
    <text evidence="1 6">Belongs to the GPN-loop GTPase family.</text>
</comment>
<comment type="caution">
    <text evidence="7">The sequence shown here is derived from an EMBL/GenBank/DDBJ whole genome shotgun (WGS) entry which is preliminary data.</text>
</comment>
<evidence type="ECO:0000313" key="8">
    <source>
        <dbReference type="Proteomes" id="UP001162131"/>
    </source>
</evidence>
<evidence type="ECO:0000256" key="2">
    <source>
        <dbReference type="ARBA" id="ARBA00014587"/>
    </source>
</evidence>
<dbReference type="InterPro" id="IPR030228">
    <property type="entry name" value="Gpn3"/>
</dbReference>
<dbReference type="PANTHER" id="PTHR21231">
    <property type="entry name" value="XPA-BINDING PROTEIN 1-RELATED"/>
    <property type="match status" value="1"/>
</dbReference>
<comment type="function">
    <text evidence="6">Small GTPase required for proper nuclear import of RNA polymerase II and III (RNAPII and RNAPIII). May act at an RNAP assembly step prior to nuclear import.</text>
</comment>
<keyword evidence="4 6" id="KW-0378">Hydrolase</keyword>
<sequence length="280" mass="31747">MWYFLIKIIMTQYFRYAQIVMGPAGSGKSMYCNIIQQHADTLGRTVRVMNLDPAAEYFKYRCDIDIRELVTLDDVMQELELGPNGGLVTAIEYLIENTDWLRDQLDGLGDDDYILIDCPGQIELYTHMTVMKDFVKTLKDIGFSVGGVYCIDCTFLSDPTKYISASLMALAAMNQLEVPHTNILTKCDLISNKESLEEMLDTDPSEIALGIAKSAYSAKFKSFTESIAKVLTEFNLVQFIPLDLSDEDSIRNVVYQIDQSIQYGENLESKINEDAMEQDY</sequence>
<dbReference type="EMBL" id="CAJZBQ010000018">
    <property type="protein sequence ID" value="CAG9317794.1"/>
    <property type="molecule type" value="Genomic_DNA"/>
</dbReference>
<dbReference type="SUPFAM" id="SSF52540">
    <property type="entry name" value="P-loop containing nucleoside triphosphate hydrolases"/>
    <property type="match status" value="1"/>
</dbReference>
<proteinExistence type="inferred from homology"/>
<evidence type="ECO:0000313" key="7">
    <source>
        <dbReference type="EMBL" id="CAG9317794.1"/>
    </source>
</evidence>
<accession>A0AAU9ITG4</accession>
<dbReference type="PANTHER" id="PTHR21231:SF7">
    <property type="entry name" value="GPN-LOOP GTPASE 3"/>
    <property type="match status" value="1"/>
</dbReference>
<dbReference type="FunFam" id="3.40.50.300:FF:000338">
    <property type="entry name" value="GPN-loop GTPase 2"/>
    <property type="match status" value="1"/>
</dbReference>
<dbReference type="InterPro" id="IPR004130">
    <property type="entry name" value="Gpn"/>
</dbReference>
<keyword evidence="3 6" id="KW-0547">Nucleotide-binding</keyword>
<dbReference type="GO" id="GO:0003924">
    <property type="term" value="F:GTPase activity"/>
    <property type="evidence" value="ECO:0007669"/>
    <property type="project" value="TreeGrafter"/>
</dbReference>
<dbReference type="InterPro" id="IPR027417">
    <property type="entry name" value="P-loop_NTPase"/>
</dbReference>
<dbReference type="GO" id="GO:0005525">
    <property type="term" value="F:GTP binding"/>
    <property type="evidence" value="ECO:0007669"/>
    <property type="project" value="UniProtKB-KW"/>
</dbReference>
<protein>
    <recommendedName>
        <fullName evidence="2 6">GPN-loop GTPase 3</fullName>
    </recommendedName>
</protein>
<evidence type="ECO:0000256" key="6">
    <source>
        <dbReference type="RuleBase" id="RU365059"/>
    </source>
</evidence>
<evidence type="ECO:0000256" key="5">
    <source>
        <dbReference type="ARBA" id="ARBA00023134"/>
    </source>
</evidence>
<comment type="subunit">
    <text evidence="6">Binds to RNA polymerase II (RNAPII).</text>
</comment>